<dbReference type="Pfam" id="PF26176">
    <property type="entry name" value="zf_C2H2_17_2"/>
    <property type="match status" value="1"/>
</dbReference>
<name>A0AA39Y9D4_9PEZI</name>
<dbReference type="Pfam" id="PF00096">
    <property type="entry name" value="zf-C2H2"/>
    <property type="match status" value="1"/>
</dbReference>
<keyword evidence="3 5" id="KW-0863">Zinc-finger</keyword>
<dbReference type="SMART" id="SM00355">
    <property type="entry name" value="ZnF_C2H2"/>
    <property type="match status" value="2"/>
</dbReference>
<evidence type="ECO:0000313" key="7">
    <source>
        <dbReference type="EMBL" id="KAK0646905.1"/>
    </source>
</evidence>
<evidence type="ECO:0000256" key="1">
    <source>
        <dbReference type="ARBA" id="ARBA00022723"/>
    </source>
</evidence>
<evidence type="ECO:0000256" key="5">
    <source>
        <dbReference type="PROSITE-ProRule" id="PRU00042"/>
    </source>
</evidence>
<dbReference type="PROSITE" id="PS00028">
    <property type="entry name" value="ZINC_FINGER_C2H2_1"/>
    <property type="match status" value="1"/>
</dbReference>
<proteinExistence type="predicted"/>
<accession>A0AA39Y9D4</accession>
<comment type="caution">
    <text evidence="7">The sequence shown here is derived from an EMBL/GenBank/DDBJ whole genome shotgun (WGS) entry which is preliminary data.</text>
</comment>
<dbReference type="SUPFAM" id="SSF57667">
    <property type="entry name" value="beta-beta-alpha zinc fingers"/>
    <property type="match status" value="1"/>
</dbReference>
<organism evidence="7 8">
    <name type="scientific">Cercophora newfieldiana</name>
    <dbReference type="NCBI Taxonomy" id="92897"/>
    <lineage>
        <taxon>Eukaryota</taxon>
        <taxon>Fungi</taxon>
        <taxon>Dikarya</taxon>
        <taxon>Ascomycota</taxon>
        <taxon>Pezizomycotina</taxon>
        <taxon>Sordariomycetes</taxon>
        <taxon>Sordariomycetidae</taxon>
        <taxon>Sordariales</taxon>
        <taxon>Lasiosphaeriaceae</taxon>
        <taxon>Cercophora</taxon>
    </lineage>
</organism>
<dbReference type="Gene3D" id="3.30.160.60">
    <property type="entry name" value="Classic Zinc Finger"/>
    <property type="match status" value="1"/>
</dbReference>
<dbReference type="EMBL" id="JAULSV010000004">
    <property type="protein sequence ID" value="KAK0646905.1"/>
    <property type="molecule type" value="Genomic_DNA"/>
</dbReference>
<dbReference type="PROSITE" id="PS50157">
    <property type="entry name" value="ZINC_FINGER_C2H2_2"/>
    <property type="match status" value="1"/>
</dbReference>
<dbReference type="FunFam" id="3.30.160.60:FF:000100">
    <property type="entry name" value="Zinc finger 45-like"/>
    <property type="match status" value="1"/>
</dbReference>
<keyword evidence="2" id="KW-0677">Repeat</keyword>
<dbReference type="InterPro" id="IPR013087">
    <property type="entry name" value="Znf_C2H2_type"/>
</dbReference>
<evidence type="ECO:0000313" key="8">
    <source>
        <dbReference type="Proteomes" id="UP001174936"/>
    </source>
</evidence>
<dbReference type="Proteomes" id="UP001174936">
    <property type="component" value="Unassembled WGS sequence"/>
</dbReference>
<evidence type="ECO:0000259" key="6">
    <source>
        <dbReference type="PROSITE" id="PS50157"/>
    </source>
</evidence>
<dbReference type="AlphaFoldDB" id="A0AA39Y9D4"/>
<dbReference type="InterPro" id="IPR059095">
    <property type="entry name" value="Znf_C2H2_17_2nd"/>
</dbReference>
<evidence type="ECO:0000256" key="3">
    <source>
        <dbReference type="ARBA" id="ARBA00022771"/>
    </source>
</evidence>
<dbReference type="InterPro" id="IPR036236">
    <property type="entry name" value="Znf_C2H2_sf"/>
</dbReference>
<keyword evidence="4" id="KW-0862">Zinc</keyword>
<protein>
    <recommendedName>
        <fullName evidence="6">C2H2-type domain-containing protein</fullName>
    </recommendedName>
</protein>
<evidence type="ECO:0000256" key="4">
    <source>
        <dbReference type="ARBA" id="ARBA00022833"/>
    </source>
</evidence>
<evidence type="ECO:0000256" key="2">
    <source>
        <dbReference type="ARBA" id="ARBA00022737"/>
    </source>
</evidence>
<dbReference type="GO" id="GO:0008270">
    <property type="term" value="F:zinc ion binding"/>
    <property type="evidence" value="ECO:0007669"/>
    <property type="project" value="UniProtKB-KW"/>
</dbReference>
<feature type="domain" description="C2H2-type" evidence="6">
    <location>
        <begin position="230"/>
        <end position="254"/>
    </location>
</feature>
<gene>
    <name evidence="7" type="ORF">B0T16DRAFT_170909</name>
</gene>
<keyword evidence="8" id="KW-1185">Reference proteome</keyword>
<reference evidence="7" key="1">
    <citation type="submission" date="2023-06" db="EMBL/GenBank/DDBJ databases">
        <title>Genome-scale phylogeny and comparative genomics of the fungal order Sordariales.</title>
        <authorList>
            <consortium name="Lawrence Berkeley National Laboratory"/>
            <person name="Hensen N."/>
            <person name="Bonometti L."/>
            <person name="Westerberg I."/>
            <person name="Brannstrom I.O."/>
            <person name="Guillou S."/>
            <person name="Cros-Aarteil S."/>
            <person name="Calhoun S."/>
            <person name="Haridas S."/>
            <person name="Kuo A."/>
            <person name="Mondo S."/>
            <person name="Pangilinan J."/>
            <person name="Riley R."/>
            <person name="Labutti K."/>
            <person name="Andreopoulos B."/>
            <person name="Lipzen A."/>
            <person name="Chen C."/>
            <person name="Yanf M."/>
            <person name="Daum C."/>
            <person name="Ng V."/>
            <person name="Clum A."/>
            <person name="Steindorff A."/>
            <person name="Ohm R."/>
            <person name="Martin F."/>
            <person name="Silar P."/>
            <person name="Natvig D."/>
            <person name="Lalanne C."/>
            <person name="Gautier V."/>
            <person name="Ament-Velasquez S.L."/>
            <person name="Kruys A."/>
            <person name="Hutchinson M.I."/>
            <person name="Powell A.J."/>
            <person name="Barry K."/>
            <person name="Miller A.N."/>
            <person name="Grigoriev I.V."/>
            <person name="Debuchy R."/>
            <person name="Gladieux P."/>
            <person name="Thoren M.H."/>
            <person name="Johannesson H."/>
        </authorList>
    </citation>
    <scope>NUCLEOTIDE SEQUENCE</scope>
    <source>
        <strain evidence="7">SMH2532-1</strain>
    </source>
</reference>
<keyword evidence="1" id="KW-0479">Metal-binding</keyword>
<sequence length="396" mass="43359">MMGAYFFWIPLGMARMKICSTMPWANLPILMVLWGVCWMFYYGTEADDVFDWSPFNPQELNSWRFVDLENPLEAPLHSPGPEFASELLNGPPFETQDSWTPLATLGQQNTGPPEGLSMATPSFEHLFPHSPAQQNYEIHLPASSESAFSPPTRFSTAATSPAIPQSQQITEHSLSRPATPAVDLAPRPVNTQQPVRSSGSVWQGGLTVRVAVARVAKPRGITSASRPRPPFCPTCGKRFSRQDSLKRHMAEQKHGQALGNLDEESAAEHLCPTVGCRRSLSGAGFKRASHVRDHLKSLCKVDMSLVVAGPASLPDSSTGIQGSGMDLAVLDAEEGTTGLEASSGGSVGREDTSLCETTRPPAWSVDWCRAKGEKLLAVERECRRQREWLDWFSGLR</sequence>